<dbReference type="InterPro" id="IPR016298">
    <property type="entry name" value="Histidine_synth_trifunct"/>
</dbReference>
<evidence type="ECO:0000256" key="15">
    <source>
        <dbReference type="ARBA" id="ARBA00023102"/>
    </source>
</evidence>
<dbReference type="FunFam" id="1.20.5.1300:FF:000001">
    <property type="entry name" value="Histidine biosynthesis trifunctional protein"/>
    <property type="match status" value="1"/>
</dbReference>
<name>A0A0L0GE31_9EUKA</name>
<dbReference type="Gene3D" id="3.10.20.810">
    <property type="entry name" value="Phosphoribosyl-AMP cyclohydrolase"/>
    <property type="match status" value="1"/>
</dbReference>
<accession>A0A0L0GE31</accession>
<dbReference type="STRING" id="667725.A0A0L0GE31"/>
<keyword evidence="8" id="KW-0479">Metal-binding</keyword>
<dbReference type="eggNOG" id="KOG2697">
    <property type="taxonomic scope" value="Eukaryota"/>
</dbReference>
<gene>
    <name evidence="20" type="ORF">SARC_00730</name>
</gene>
<evidence type="ECO:0000259" key="19">
    <source>
        <dbReference type="Pfam" id="PF01502"/>
    </source>
</evidence>
<keyword evidence="11" id="KW-0862">Zinc</keyword>
<comment type="catalytic activity">
    <reaction evidence="1">
        <text>1-(5-phospho-beta-D-ribosyl)-5'-AMP + H2O = 1-(5-phospho-beta-D-ribosyl)-5-[(5-phospho-beta-D-ribosylamino)methylideneamino]imidazole-4-carboxamide</text>
        <dbReference type="Rhea" id="RHEA:20049"/>
        <dbReference type="ChEBI" id="CHEBI:15377"/>
        <dbReference type="ChEBI" id="CHEBI:58435"/>
        <dbReference type="ChEBI" id="CHEBI:59457"/>
        <dbReference type="EC" id="3.5.4.19"/>
    </reaction>
</comment>
<dbReference type="PANTHER" id="PTHR21256:SF2">
    <property type="entry name" value="HISTIDINE BIOSYNTHESIS TRIFUNCTIONAL PROTEIN"/>
    <property type="match status" value="1"/>
</dbReference>
<dbReference type="eggNOG" id="KOG4311">
    <property type="taxonomic scope" value="Eukaryota"/>
</dbReference>
<dbReference type="GeneID" id="25901234"/>
<keyword evidence="15" id="KW-0368">Histidine biosynthesis</keyword>
<dbReference type="GO" id="GO:0046872">
    <property type="term" value="F:metal ion binding"/>
    <property type="evidence" value="ECO:0007669"/>
    <property type="project" value="UniProtKB-KW"/>
</dbReference>
<dbReference type="Pfam" id="PF00815">
    <property type="entry name" value="Histidinol_dh"/>
    <property type="match status" value="1"/>
</dbReference>
<dbReference type="CDD" id="cd06572">
    <property type="entry name" value="Histidinol_dh"/>
    <property type="match status" value="1"/>
</dbReference>
<dbReference type="AlphaFoldDB" id="A0A0L0GE31"/>
<dbReference type="NCBIfam" id="TIGR03188">
    <property type="entry name" value="histidine_hisI"/>
    <property type="match status" value="1"/>
</dbReference>
<dbReference type="GO" id="GO:0004635">
    <property type="term" value="F:phosphoribosyl-AMP cyclohydrolase activity"/>
    <property type="evidence" value="ECO:0007669"/>
    <property type="project" value="UniProtKB-EC"/>
</dbReference>
<dbReference type="GO" id="GO:0004399">
    <property type="term" value="F:histidinol dehydrogenase activity"/>
    <property type="evidence" value="ECO:0007669"/>
    <property type="project" value="UniProtKB-EC"/>
</dbReference>
<evidence type="ECO:0000313" key="21">
    <source>
        <dbReference type="Proteomes" id="UP000054560"/>
    </source>
</evidence>
<evidence type="ECO:0000256" key="17">
    <source>
        <dbReference type="ARBA" id="ARBA00049489"/>
    </source>
</evidence>
<dbReference type="HAMAP" id="MF_01024">
    <property type="entry name" value="HisD"/>
    <property type="match status" value="1"/>
</dbReference>
<feature type="region of interest" description="Disordered" evidence="18">
    <location>
        <begin position="385"/>
        <end position="410"/>
    </location>
</feature>
<evidence type="ECO:0000256" key="13">
    <source>
        <dbReference type="ARBA" id="ARBA00023002"/>
    </source>
</evidence>
<keyword evidence="7" id="KW-0028">Amino-acid biosynthesis</keyword>
<evidence type="ECO:0000313" key="20">
    <source>
        <dbReference type="EMBL" id="KNC87149.1"/>
    </source>
</evidence>
<dbReference type="NCBIfam" id="TIGR00069">
    <property type="entry name" value="hisD"/>
    <property type="match status" value="1"/>
</dbReference>
<dbReference type="GO" id="GO:0051287">
    <property type="term" value="F:NAD binding"/>
    <property type="evidence" value="ECO:0007669"/>
    <property type="project" value="InterPro"/>
</dbReference>
<dbReference type="Proteomes" id="UP000054560">
    <property type="component" value="Unassembled WGS sequence"/>
</dbReference>
<dbReference type="Gene3D" id="1.10.287.1080">
    <property type="entry name" value="MazG-like"/>
    <property type="match status" value="1"/>
</dbReference>
<dbReference type="InterPro" id="IPR008179">
    <property type="entry name" value="HisE"/>
</dbReference>
<keyword evidence="21" id="KW-1185">Reference proteome</keyword>
<evidence type="ECO:0000256" key="8">
    <source>
        <dbReference type="ARBA" id="ARBA00022723"/>
    </source>
</evidence>
<evidence type="ECO:0000256" key="4">
    <source>
        <dbReference type="ARBA" id="ARBA00004940"/>
    </source>
</evidence>
<feature type="domain" description="Phosphoribosyl-AMP cyclohydrolase" evidence="19">
    <location>
        <begin position="215"/>
        <end position="286"/>
    </location>
</feature>
<evidence type="ECO:0000256" key="12">
    <source>
        <dbReference type="ARBA" id="ARBA00022840"/>
    </source>
</evidence>
<evidence type="ECO:0000256" key="10">
    <source>
        <dbReference type="ARBA" id="ARBA00022801"/>
    </source>
</evidence>
<dbReference type="SUPFAM" id="SSF53720">
    <property type="entry name" value="ALDH-like"/>
    <property type="match status" value="1"/>
</dbReference>
<dbReference type="Gene3D" id="3.40.50.1980">
    <property type="entry name" value="Nitrogenase molybdenum iron protein domain"/>
    <property type="match status" value="2"/>
</dbReference>
<dbReference type="GO" id="GO:0004636">
    <property type="term" value="F:phosphoribosyl-ATP diphosphatase activity"/>
    <property type="evidence" value="ECO:0007669"/>
    <property type="project" value="UniProtKB-EC"/>
</dbReference>
<dbReference type="SUPFAM" id="SSF101386">
    <property type="entry name" value="all-alpha NTP pyrophosphatases"/>
    <property type="match status" value="1"/>
</dbReference>
<comment type="catalytic activity">
    <reaction evidence="17">
        <text>L-histidinol + 2 NAD(+) + H2O = L-histidine + 2 NADH + 3 H(+)</text>
        <dbReference type="Rhea" id="RHEA:20641"/>
        <dbReference type="ChEBI" id="CHEBI:15377"/>
        <dbReference type="ChEBI" id="CHEBI:15378"/>
        <dbReference type="ChEBI" id="CHEBI:57540"/>
        <dbReference type="ChEBI" id="CHEBI:57595"/>
        <dbReference type="ChEBI" id="CHEBI:57699"/>
        <dbReference type="ChEBI" id="CHEBI:57945"/>
        <dbReference type="EC" id="1.1.1.23"/>
    </reaction>
</comment>
<organism evidence="20 21">
    <name type="scientific">Sphaeroforma arctica JP610</name>
    <dbReference type="NCBI Taxonomy" id="667725"/>
    <lineage>
        <taxon>Eukaryota</taxon>
        <taxon>Ichthyosporea</taxon>
        <taxon>Ichthyophonida</taxon>
        <taxon>Sphaeroforma</taxon>
    </lineage>
</organism>
<comment type="pathway">
    <text evidence="6">Amino-acid biosynthesis; L-histidine biosynthesis; L-histidine from 5-phospho-alpha-D-ribose 1-diphosphate: step 2/9.</text>
</comment>
<comment type="pathway">
    <text evidence="4">Amino-acid biosynthesis; L-histidine biosynthesis; L-histidine from 5-phospho-alpha-D-ribose 1-diphosphate: step 9/9.</text>
</comment>
<keyword evidence="16" id="KW-0511">Multifunctional enzyme</keyword>
<sequence length="858" mass="92350">MIVPCITIRNSNFTGIPNDQTIAEIVKKYGVTGHLALDVDEESIPQVFELAKATSSVLRVKGPISDVQSVVRLLDGGVNQVVLTQAMNLDALTDIPRERLALELSESAMDKISDDNLAKFGTLLFHAPIAAALDARLKALSKSSECCVCVDAPHTLTADYITEVSLHGYQVQVPITLFSAELSLGAAIAAPLVSDRQDGLFATVVVDEFGIALGLVYSSKESIAESVNTMRGVYQSRKRGLWYKGETSGAVQHLISIYADCDNDSLRFVVKQAGTGFCHLETRSCFGQQFGLSELERSIKSRKENLNTDEKSYTNRLFKDRALLHAKIVEEAGELCDATKKDEICWEAADLFYFAMVKCAAENVELRDVEAHLARRHLKLTRRPGNAKVPLTPVTTEQAPAKKEPATNAADTTTDAKAEIQLQQHVLQGLSEDAVADLCKRPAQSESEFVKKACATIIDDVRKRGDTALLELTAKFDKVTLASPVIDVASTPAPKLDPEVRDAIDLAFNNIQKFHAAQVSEAPLSVETQKGVQCSRYSRPIQRVGLYVPGGTAVLPSTALMLGVPAMVAGCSTIVFATPPTMDGGVPHEILYIAQKVGAQKILLAGGAQAVAAMSYGTASVPKVDKICGPGNQFVTAAKMFVQNDANAAVSIDMPAGPSEVMVICDANADAEFVAIDLLSQAEHGVDSQVILVAVDMTDAQVSAIDAHLERLTCLLPREDIIRVALSKSLTLRVDTLADAMAFSNQYAPEHLIVNIVDYNRVVPMVQCAGSVFLGPYSPESCGDYASGTNHTLPTYGYARMYSGVSTSTFQNYITMQELNEEGLMGIGPAVATLAALEKLDAHRNAVVIRMNRIKGAQ</sequence>
<evidence type="ECO:0000256" key="5">
    <source>
        <dbReference type="ARBA" id="ARBA00005169"/>
    </source>
</evidence>
<dbReference type="GO" id="GO:0000105">
    <property type="term" value="P:L-histidine biosynthetic process"/>
    <property type="evidence" value="ECO:0007669"/>
    <property type="project" value="UniProtKB-UniPathway"/>
</dbReference>
<comment type="catalytic activity">
    <reaction evidence="2">
        <text>1-(5-phospho-beta-D-ribosyl)-ATP + H2O = 1-(5-phospho-beta-D-ribosyl)-5'-AMP + diphosphate + H(+)</text>
        <dbReference type="Rhea" id="RHEA:22828"/>
        <dbReference type="ChEBI" id="CHEBI:15377"/>
        <dbReference type="ChEBI" id="CHEBI:15378"/>
        <dbReference type="ChEBI" id="CHEBI:33019"/>
        <dbReference type="ChEBI" id="CHEBI:59457"/>
        <dbReference type="ChEBI" id="CHEBI:73183"/>
        <dbReference type="EC" id="3.6.1.31"/>
    </reaction>
</comment>
<reference evidence="20 21" key="1">
    <citation type="submission" date="2011-02" db="EMBL/GenBank/DDBJ databases">
        <title>The Genome Sequence of Sphaeroforma arctica JP610.</title>
        <authorList>
            <consortium name="The Broad Institute Genome Sequencing Platform"/>
            <person name="Russ C."/>
            <person name="Cuomo C."/>
            <person name="Young S.K."/>
            <person name="Zeng Q."/>
            <person name="Gargeya S."/>
            <person name="Alvarado L."/>
            <person name="Berlin A."/>
            <person name="Chapman S.B."/>
            <person name="Chen Z."/>
            <person name="Freedman E."/>
            <person name="Gellesch M."/>
            <person name="Goldberg J."/>
            <person name="Griggs A."/>
            <person name="Gujja S."/>
            <person name="Heilman E."/>
            <person name="Heiman D."/>
            <person name="Howarth C."/>
            <person name="Mehta T."/>
            <person name="Neiman D."/>
            <person name="Pearson M."/>
            <person name="Roberts A."/>
            <person name="Saif S."/>
            <person name="Shea T."/>
            <person name="Shenoy N."/>
            <person name="Sisk P."/>
            <person name="Stolte C."/>
            <person name="Sykes S."/>
            <person name="White J."/>
            <person name="Yandava C."/>
            <person name="Burger G."/>
            <person name="Gray M.W."/>
            <person name="Holland P.W.H."/>
            <person name="King N."/>
            <person name="Lang F.B.F."/>
            <person name="Roger A.J."/>
            <person name="Ruiz-Trillo I."/>
            <person name="Haas B."/>
            <person name="Nusbaum C."/>
            <person name="Birren B."/>
        </authorList>
    </citation>
    <scope>NUCLEOTIDE SEQUENCE [LARGE SCALE GENOMIC DNA]</scope>
    <source>
        <strain evidence="20 21">JP610</strain>
    </source>
</reference>
<evidence type="ECO:0000256" key="18">
    <source>
        <dbReference type="SAM" id="MobiDB-lite"/>
    </source>
</evidence>
<dbReference type="OrthoDB" id="1703565at2759"/>
<dbReference type="PANTHER" id="PTHR21256">
    <property type="entry name" value="HISTIDINOL DEHYDROGENASE HDH"/>
    <property type="match status" value="1"/>
</dbReference>
<dbReference type="InterPro" id="IPR038019">
    <property type="entry name" value="PRib_AMP_CycHydrolase_sf"/>
</dbReference>
<keyword evidence="9" id="KW-0547">Nucleotide-binding</keyword>
<protein>
    <recommendedName>
        <fullName evidence="19">Phosphoribosyl-AMP cyclohydrolase domain-containing protein</fullName>
    </recommendedName>
</protein>
<proteinExistence type="inferred from homology"/>
<dbReference type="RefSeq" id="XP_014161051.1">
    <property type="nucleotide sequence ID" value="XM_014305576.1"/>
</dbReference>
<keyword evidence="12" id="KW-0067">ATP-binding</keyword>
<comment type="cofactor">
    <cofactor evidence="3">
        <name>Zn(2+)</name>
        <dbReference type="ChEBI" id="CHEBI:29105"/>
    </cofactor>
</comment>
<evidence type="ECO:0000256" key="6">
    <source>
        <dbReference type="ARBA" id="ARBA00005204"/>
    </source>
</evidence>
<dbReference type="FunFam" id="3.40.50.1980:FF:000050">
    <property type="entry name" value="Histidine biosynthesis trifunctional protein"/>
    <property type="match status" value="1"/>
</dbReference>
<dbReference type="GO" id="GO:0005829">
    <property type="term" value="C:cytosol"/>
    <property type="evidence" value="ECO:0007669"/>
    <property type="project" value="TreeGrafter"/>
</dbReference>
<keyword evidence="10" id="KW-0378">Hydrolase</keyword>
<evidence type="ECO:0000256" key="1">
    <source>
        <dbReference type="ARBA" id="ARBA00000024"/>
    </source>
</evidence>
<evidence type="ECO:0000256" key="2">
    <source>
        <dbReference type="ARBA" id="ARBA00001460"/>
    </source>
</evidence>
<comment type="pathway">
    <text evidence="5">Amino-acid biosynthesis; L-histidine biosynthesis; L-histidine from 5-phospho-alpha-D-ribose 1-diphosphate: step 3/9.</text>
</comment>
<evidence type="ECO:0000256" key="9">
    <source>
        <dbReference type="ARBA" id="ARBA00022741"/>
    </source>
</evidence>
<dbReference type="CDD" id="cd11546">
    <property type="entry name" value="NTP-PPase_His4"/>
    <property type="match status" value="1"/>
</dbReference>
<keyword evidence="13" id="KW-0560">Oxidoreductase</keyword>
<dbReference type="InterPro" id="IPR012131">
    <property type="entry name" value="Hstdl_DH"/>
</dbReference>
<dbReference type="Pfam" id="PF01502">
    <property type="entry name" value="PRA-CH"/>
    <property type="match status" value="1"/>
</dbReference>
<evidence type="ECO:0000256" key="7">
    <source>
        <dbReference type="ARBA" id="ARBA00022605"/>
    </source>
</evidence>
<dbReference type="FunFam" id="3.10.20.810:FF:000002">
    <property type="entry name" value="Histidine biosynthesis trifunctional protein"/>
    <property type="match status" value="1"/>
</dbReference>
<dbReference type="GO" id="GO:0005524">
    <property type="term" value="F:ATP binding"/>
    <property type="evidence" value="ECO:0007669"/>
    <property type="project" value="UniProtKB-KW"/>
</dbReference>
<dbReference type="SUPFAM" id="SSF141734">
    <property type="entry name" value="HisI-like"/>
    <property type="match status" value="1"/>
</dbReference>
<dbReference type="InterPro" id="IPR016161">
    <property type="entry name" value="Ald_DH/histidinol_DH"/>
</dbReference>
<dbReference type="InterPro" id="IPR021130">
    <property type="entry name" value="PRib-ATP_PPHydrolase-like"/>
</dbReference>
<evidence type="ECO:0000256" key="14">
    <source>
        <dbReference type="ARBA" id="ARBA00023027"/>
    </source>
</evidence>
<evidence type="ECO:0000256" key="3">
    <source>
        <dbReference type="ARBA" id="ARBA00001947"/>
    </source>
</evidence>
<dbReference type="Gene3D" id="1.20.5.1300">
    <property type="match status" value="1"/>
</dbReference>
<dbReference type="FunFam" id="3.40.50.1980:FF:000001">
    <property type="entry name" value="Histidinol dehydrogenase"/>
    <property type="match status" value="1"/>
</dbReference>
<dbReference type="EMBL" id="KQ241621">
    <property type="protein sequence ID" value="KNC87149.1"/>
    <property type="molecule type" value="Genomic_DNA"/>
</dbReference>
<evidence type="ECO:0000256" key="16">
    <source>
        <dbReference type="ARBA" id="ARBA00023268"/>
    </source>
</evidence>
<dbReference type="Pfam" id="PF01503">
    <property type="entry name" value="PRA-PH"/>
    <property type="match status" value="1"/>
</dbReference>
<dbReference type="PRINTS" id="PR00083">
    <property type="entry name" value="HOLDHDRGNASE"/>
</dbReference>
<dbReference type="UniPathway" id="UPA00031">
    <property type="reaction ID" value="UER00007"/>
</dbReference>
<dbReference type="PIRSF" id="PIRSF001257">
    <property type="entry name" value="His_trifunctional"/>
    <property type="match status" value="1"/>
</dbReference>
<dbReference type="InterPro" id="IPR002496">
    <property type="entry name" value="PRib_AMP_CycHydrolase_dom"/>
</dbReference>
<evidence type="ECO:0000256" key="11">
    <source>
        <dbReference type="ARBA" id="ARBA00022833"/>
    </source>
</evidence>
<keyword evidence="14" id="KW-0520">NAD</keyword>